<organism evidence="1 2">
    <name type="scientific">Thermus aquaticus</name>
    <dbReference type="NCBI Taxonomy" id="271"/>
    <lineage>
        <taxon>Bacteria</taxon>
        <taxon>Thermotogati</taxon>
        <taxon>Deinococcota</taxon>
        <taxon>Deinococci</taxon>
        <taxon>Thermales</taxon>
        <taxon>Thermaceae</taxon>
        <taxon>Thermus</taxon>
    </lineage>
</organism>
<accession>A0A0M9AED2</accession>
<comment type="caution">
    <text evidence="1">The sequence shown here is derived from an EMBL/GenBank/DDBJ whole genome shotgun (WGS) entry which is preliminary data.</text>
</comment>
<sequence length="110" mass="11824">MRSLLPLAAALALFLLLFAAFRFTGLGAFLALLASSLLYLGVASWQGRVLASGPSRAALERLAMKEAWRRGGFLEPGHLSPFLSEEAARDLLEGLAARGLCRKEGGGYRF</sequence>
<name>A0A0M9AED2_THEAQ</name>
<dbReference type="RefSeq" id="WP_053767820.1">
    <property type="nucleotide sequence ID" value="NZ_LHCI01000106.1"/>
</dbReference>
<dbReference type="EMBL" id="LHCI01000106">
    <property type="protein sequence ID" value="KOX90212.1"/>
    <property type="molecule type" value="Genomic_DNA"/>
</dbReference>
<dbReference type="Proteomes" id="UP000037685">
    <property type="component" value="Unassembled WGS sequence"/>
</dbReference>
<proteinExistence type="predicted"/>
<dbReference type="AlphaFoldDB" id="A0A0M9AED2"/>
<evidence type="ECO:0000313" key="2">
    <source>
        <dbReference type="Proteomes" id="UP000037685"/>
    </source>
</evidence>
<protein>
    <submittedName>
        <fullName evidence="1">Uncharacterized protein</fullName>
    </submittedName>
</protein>
<dbReference type="PATRIC" id="fig|271.14.peg.1476"/>
<reference evidence="1 2" key="1">
    <citation type="submission" date="2015-07" db="EMBL/GenBank/DDBJ databases">
        <authorList>
            <person name="Noorani M."/>
        </authorList>
    </citation>
    <scope>NUCLEOTIDE SEQUENCE [LARGE SCALE GENOMIC DNA]</scope>
    <source>
        <strain evidence="2">ATCC 25104 / DSM 625 / JCM 10724 / NBRC 103206 / NCIMB 11243 / YT-1</strain>
    </source>
</reference>
<evidence type="ECO:0000313" key="1">
    <source>
        <dbReference type="EMBL" id="KOX90212.1"/>
    </source>
</evidence>
<gene>
    <name evidence="1" type="ORF">BVI061214_01401</name>
</gene>